<reference evidence="1" key="1">
    <citation type="journal article" date="2014" name="Front. Microbiol.">
        <title>High frequency of phylogenetically diverse reductive dehalogenase-homologous genes in deep subseafloor sedimentary metagenomes.</title>
        <authorList>
            <person name="Kawai M."/>
            <person name="Futagami T."/>
            <person name="Toyoda A."/>
            <person name="Takaki Y."/>
            <person name="Nishi S."/>
            <person name="Hori S."/>
            <person name="Arai W."/>
            <person name="Tsubouchi T."/>
            <person name="Morono Y."/>
            <person name="Uchiyama I."/>
            <person name="Ito T."/>
            <person name="Fujiyama A."/>
            <person name="Inagaki F."/>
            <person name="Takami H."/>
        </authorList>
    </citation>
    <scope>NUCLEOTIDE SEQUENCE</scope>
    <source>
        <strain evidence="1">Expedition CK06-06</strain>
    </source>
</reference>
<comment type="caution">
    <text evidence="1">The sequence shown here is derived from an EMBL/GenBank/DDBJ whole genome shotgun (WGS) entry which is preliminary data.</text>
</comment>
<feature type="non-terminal residue" evidence="1">
    <location>
        <position position="347"/>
    </location>
</feature>
<sequence length="347" mass="40537">ELKVPEITYFGGTKNATVISVQEFYGNDPAKNYTIDSYRFYIEYFDNDSLNVPPQEVLLHIVETSEIYSLFQLNELDSNYTNGAIFISNLVKFPTPKTYHYYFTASDGLLQARYPQSGNLSITIEFPTDSETFPYTLDFNEGYSGWTYNGTGWGLLTQSNQNDNRSLLYSEEWSAMYFGRDHNYPSNYTYQPYLITDPFPNGSLRSPLFNITQVNESFTQVFAKFGLRTSINSGDYMYLQINPNWTGWITLKTYTNEERDWFLEEINITQYIGNYVQFRFLALLDDESDPINYKGLMLDYFSLENHTNLYCPVIDFVLEENLLITQGFKYDSFTFSCRYYDSDGNYP</sequence>
<dbReference type="AlphaFoldDB" id="X1QH33"/>
<proteinExistence type="predicted"/>
<name>X1QH33_9ZZZZ</name>
<accession>X1QH33</accession>
<organism evidence="1">
    <name type="scientific">marine sediment metagenome</name>
    <dbReference type="NCBI Taxonomy" id="412755"/>
    <lineage>
        <taxon>unclassified sequences</taxon>
        <taxon>metagenomes</taxon>
        <taxon>ecological metagenomes</taxon>
    </lineage>
</organism>
<gene>
    <name evidence="1" type="ORF">S12H4_08850</name>
</gene>
<protein>
    <submittedName>
        <fullName evidence="1">Uncharacterized protein</fullName>
    </submittedName>
</protein>
<dbReference type="EMBL" id="BARW01003482">
    <property type="protein sequence ID" value="GAI67518.1"/>
    <property type="molecule type" value="Genomic_DNA"/>
</dbReference>
<evidence type="ECO:0000313" key="1">
    <source>
        <dbReference type="EMBL" id="GAI67518.1"/>
    </source>
</evidence>
<feature type="non-terminal residue" evidence="1">
    <location>
        <position position="1"/>
    </location>
</feature>